<proteinExistence type="inferred from homology"/>
<keyword evidence="5 11" id="KW-0012">Acyltransferase</keyword>
<dbReference type="InterPro" id="IPR052351">
    <property type="entry name" value="Ornithine_N-alpha-AT"/>
</dbReference>
<keyword evidence="2" id="KW-0444">Lipid biosynthesis</keyword>
<evidence type="ECO:0000313" key="12">
    <source>
        <dbReference type="Proteomes" id="UP000198761"/>
    </source>
</evidence>
<protein>
    <recommendedName>
        <fullName evidence="8">L-ornithine N(alpha)-acyltransferase</fullName>
        <ecNumber evidence="7">2.3.2.30</ecNumber>
    </recommendedName>
</protein>
<comment type="similarity">
    <text evidence="6">Belongs to the acetyltransferase family. OlsB subfamily.</text>
</comment>
<comment type="catalytic activity">
    <reaction evidence="10">
        <text>a (3R)-hydroxyacyl-[ACP] + L-ornithine = a lyso-ornithine lipid + holo-[ACP] + H(+)</text>
        <dbReference type="Rhea" id="RHEA:20633"/>
        <dbReference type="Rhea" id="RHEA-COMP:9685"/>
        <dbReference type="Rhea" id="RHEA-COMP:9945"/>
        <dbReference type="ChEBI" id="CHEBI:15378"/>
        <dbReference type="ChEBI" id="CHEBI:46911"/>
        <dbReference type="ChEBI" id="CHEBI:64479"/>
        <dbReference type="ChEBI" id="CHEBI:78827"/>
        <dbReference type="ChEBI" id="CHEBI:138482"/>
        <dbReference type="EC" id="2.3.2.30"/>
    </reaction>
    <physiologicalReaction direction="left-to-right" evidence="10">
        <dbReference type="Rhea" id="RHEA:20634"/>
    </physiologicalReaction>
</comment>
<dbReference type="PANTHER" id="PTHR37323">
    <property type="entry name" value="GCN5-RELATED N-ACETYLTRANSFERASE"/>
    <property type="match status" value="1"/>
</dbReference>
<dbReference type="AlphaFoldDB" id="A0A1H8H6C7"/>
<dbReference type="Pfam" id="PF13444">
    <property type="entry name" value="Acetyltransf_5"/>
    <property type="match status" value="1"/>
</dbReference>
<keyword evidence="12" id="KW-1185">Reference proteome</keyword>
<dbReference type="Gene3D" id="3.40.630.30">
    <property type="match status" value="1"/>
</dbReference>
<evidence type="ECO:0000256" key="7">
    <source>
        <dbReference type="ARBA" id="ARBA00039058"/>
    </source>
</evidence>
<dbReference type="InterPro" id="IPR016181">
    <property type="entry name" value="Acyl_CoA_acyltransferase"/>
</dbReference>
<keyword evidence="3 11" id="KW-0808">Transferase</keyword>
<dbReference type="SUPFAM" id="SSF55729">
    <property type="entry name" value="Acyl-CoA N-acyltransferases (Nat)"/>
    <property type="match status" value="1"/>
</dbReference>
<dbReference type="PANTHER" id="PTHR37323:SF1">
    <property type="entry name" value="L-ORNITHINE N(ALPHA)-ACYLTRANSFERASE"/>
    <property type="match status" value="1"/>
</dbReference>
<evidence type="ECO:0000256" key="4">
    <source>
        <dbReference type="ARBA" id="ARBA00023098"/>
    </source>
</evidence>
<comment type="function">
    <text evidence="9">Catalyzes the first step in the biosynthesis of ornithine lipids, which are phosphorus-free membrane lipids. Catalyzes the 3-hydroxyacyl-acyl carrier protein-dependent acylation of ornithine to form lyso-ornithine lipid (LOL).</text>
</comment>
<reference evidence="11 12" key="1">
    <citation type="submission" date="2016-10" db="EMBL/GenBank/DDBJ databases">
        <authorList>
            <person name="de Groot N.N."/>
        </authorList>
    </citation>
    <scope>NUCLEOTIDE SEQUENCE [LARGE SCALE GENOMIC DNA]</scope>
    <source>
        <strain evidence="11 12">DSM 3857</strain>
    </source>
</reference>
<evidence type="ECO:0000256" key="1">
    <source>
        <dbReference type="ARBA" id="ARBA00005189"/>
    </source>
</evidence>
<evidence type="ECO:0000256" key="5">
    <source>
        <dbReference type="ARBA" id="ARBA00023315"/>
    </source>
</evidence>
<dbReference type="EMBL" id="FOCE01000005">
    <property type="protein sequence ID" value="SEN51892.1"/>
    <property type="molecule type" value="Genomic_DNA"/>
</dbReference>
<dbReference type="GO" id="GO:0043810">
    <property type="term" value="F:ornithine-acyl [acyl carrier protein] N-acyltransferase activity"/>
    <property type="evidence" value="ECO:0007669"/>
    <property type="project" value="UniProtKB-EC"/>
</dbReference>
<name>A0A1H8H6C7_9RHOB</name>
<dbReference type="GO" id="GO:0006629">
    <property type="term" value="P:lipid metabolic process"/>
    <property type="evidence" value="ECO:0007669"/>
    <property type="project" value="UniProtKB-KW"/>
</dbReference>
<organism evidence="11 12">
    <name type="scientific">Gemmobacter aquatilis</name>
    <dbReference type="NCBI Taxonomy" id="933059"/>
    <lineage>
        <taxon>Bacteria</taxon>
        <taxon>Pseudomonadati</taxon>
        <taxon>Pseudomonadota</taxon>
        <taxon>Alphaproteobacteria</taxon>
        <taxon>Rhodobacterales</taxon>
        <taxon>Paracoccaceae</taxon>
        <taxon>Gemmobacter</taxon>
    </lineage>
</organism>
<evidence type="ECO:0000256" key="8">
    <source>
        <dbReference type="ARBA" id="ARBA00039866"/>
    </source>
</evidence>
<evidence type="ECO:0000256" key="9">
    <source>
        <dbReference type="ARBA" id="ARBA00045724"/>
    </source>
</evidence>
<accession>A0A1H8H6C7</accession>
<evidence type="ECO:0000313" key="11">
    <source>
        <dbReference type="EMBL" id="SEN51892.1"/>
    </source>
</evidence>
<evidence type="ECO:0000256" key="10">
    <source>
        <dbReference type="ARBA" id="ARBA00047785"/>
    </source>
</evidence>
<keyword evidence="4" id="KW-0443">Lipid metabolism</keyword>
<evidence type="ECO:0000256" key="2">
    <source>
        <dbReference type="ARBA" id="ARBA00022516"/>
    </source>
</evidence>
<evidence type="ECO:0000256" key="6">
    <source>
        <dbReference type="ARBA" id="ARBA00038095"/>
    </source>
</evidence>
<dbReference type="STRING" id="933059.SAMN04488103_105267"/>
<dbReference type="RefSeq" id="WP_091301381.1">
    <property type="nucleotide sequence ID" value="NZ_FOCE01000005.1"/>
</dbReference>
<evidence type="ECO:0000256" key="3">
    <source>
        <dbReference type="ARBA" id="ARBA00022679"/>
    </source>
</evidence>
<comment type="pathway">
    <text evidence="1">Lipid metabolism.</text>
</comment>
<dbReference type="Proteomes" id="UP000198761">
    <property type="component" value="Unassembled WGS sequence"/>
</dbReference>
<sequence>MTAEDTAFELRLAADARDLRAAQRLRYEVFVGEMGSDGPLVDHVARLECDEFDAICDHLLLIDRRKDTAQLSDVVGVYRLLPGDRLAPGQRFYSESEYDLAALRGSGRRLLELGRSCVHRDYRGGSAMMLMWNRLADYVLEAGVELMFGTASFPGTDVARLAQPLAYLWQNHLAPENLRAVARPEHRAEMDVLPPGAIDRRAAMQATPALIKAYLRLGGFVGDGAWVDHEFNTTDVLLVMDTVRMSAKHREYYVRKHGDTA</sequence>
<gene>
    <name evidence="11" type="ORF">SAMN04488103_105267</name>
</gene>
<dbReference type="EC" id="2.3.2.30" evidence="7"/>
<dbReference type="OrthoDB" id="9787072at2"/>